<dbReference type="PROSITE" id="PS50886">
    <property type="entry name" value="TRBD"/>
    <property type="match status" value="1"/>
</dbReference>
<keyword evidence="1 3" id="KW-0820">tRNA-binding</keyword>
<reference evidence="6" key="1">
    <citation type="journal article" date="2016" name="Proc. Natl. Acad. Sci. U.S.A.">
        <title>Chromosome-level assembly of Arabidopsis thaliana Ler reveals the extent of translocation and inversion polymorphisms.</title>
        <authorList>
            <person name="Zapata L."/>
            <person name="Ding J."/>
            <person name="Willing E.M."/>
            <person name="Hartwig B."/>
            <person name="Bezdan D."/>
            <person name="Jiao W.B."/>
            <person name="Patel V."/>
            <person name="Velikkakam James G."/>
            <person name="Koornneef M."/>
            <person name="Ossowski S."/>
            <person name="Schneeberger K."/>
        </authorList>
    </citation>
    <scope>NUCLEOTIDE SEQUENCE [LARGE SCALE GENOMIC DNA]</scope>
    <source>
        <strain evidence="6">cv. Landsberg erecta</strain>
    </source>
</reference>
<dbReference type="Proteomes" id="UP000078284">
    <property type="component" value="Chromosome 5"/>
</dbReference>
<dbReference type="ExpressionAtlas" id="A0A178ULL4">
    <property type="expression patterns" value="baseline and differential"/>
</dbReference>
<dbReference type="EMBL" id="LUHQ01000005">
    <property type="protein sequence ID" value="OAO93942.1"/>
    <property type="molecule type" value="Genomic_DNA"/>
</dbReference>
<dbReference type="Pfam" id="PF01588">
    <property type="entry name" value="tRNA_bind"/>
    <property type="match status" value="1"/>
</dbReference>
<gene>
    <name evidence="5" type="ordered locus">AXX17_At5g01840</name>
</gene>
<organism evidence="5 6">
    <name type="scientific">Arabidopsis thaliana</name>
    <name type="common">Mouse-ear cress</name>
    <dbReference type="NCBI Taxonomy" id="3702"/>
    <lineage>
        <taxon>Eukaryota</taxon>
        <taxon>Viridiplantae</taxon>
        <taxon>Streptophyta</taxon>
        <taxon>Embryophyta</taxon>
        <taxon>Tracheophyta</taxon>
        <taxon>Spermatophyta</taxon>
        <taxon>Magnoliopsida</taxon>
        <taxon>eudicotyledons</taxon>
        <taxon>Gunneridae</taxon>
        <taxon>Pentapetalae</taxon>
        <taxon>rosids</taxon>
        <taxon>malvids</taxon>
        <taxon>Brassicales</taxon>
        <taxon>Brassicaceae</taxon>
        <taxon>Camelineae</taxon>
        <taxon>Arabidopsis</taxon>
    </lineage>
</organism>
<name>A0A178ULL4_ARATH</name>
<dbReference type="Gene3D" id="2.40.50.140">
    <property type="entry name" value="Nucleic acid-binding proteins"/>
    <property type="match status" value="1"/>
</dbReference>
<evidence type="ECO:0000313" key="6">
    <source>
        <dbReference type="Proteomes" id="UP000078284"/>
    </source>
</evidence>
<evidence type="ECO:0000256" key="1">
    <source>
        <dbReference type="ARBA" id="ARBA00022555"/>
    </source>
</evidence>
<proteinExistence type="predicted"/>
<evidence type="ECO:0000256" key="3">
    <source>
        <dbReference type="PROSITE-ProRule" id="PRU00209"/>
    </source>
</evidence>
<dbReference type="GO" id="GO:0000049">
    <property type="term" value="F:tRNA binding"/>
    <property type="evidence" value="ECO:0007669"/>
    <property type="project" value="UniProtKB-UniRule"/>
</dbReference>
<dbReference type="InterPro" id="IPR012340">
    <property type="entry name" value="NA-bd_OB-fold"/>
</dbReference>
<evidence type="ECO:0000256" key="2">
    <source>
        <dbReference type="ARBA" id="ARBA00022884"/>
    </source>
</evidence>
<dbReference type="InterPro" id="IPR002547">
    <property type="entry name" value="tRNA-bd_dom"/>
</dbReference>
<evidence type="ECO:0000313" key="5">
    <source>
        <dbReference type="EMBL" id="OAO93942.1"/>
    </source>
</evidence>
<accession>A0A178ULL4</accession>
<feature type="domain" description="TRNA-binding" evidence="4">
    <location>
        <begin position="1"/>
        <end position="52"/>
    </location>
</feature>
<protein>
    <recommendedName>
        <fullName evidence="4">tRNA-binding domain-containing protein</fullName>
    </recommendedName>
</protein>
<comment type="caution">
    <text evidence="5">The sequence shown here is derived from an EMBL/GenBank/DDBJ whole genome shotgun (WGS) entry which is preliminary data.</text>
</comment>
<dbReference type="AlphaFoldDB" id="A0A178ULL4"/>
<keyword evidence="2 3" id="KW-0694">RNA-binding</keyword>
<dbReference type="SUPFAM" id="SSF50249">
    <property type="entry name" value="Nucleic acid-binding proteins"/>
    <property type="match status" value="1"/>
</dbReference>
<sequence length="52" mass="6037">MARLDILLGKIVKAEKHPKANALYVEEIDIGGGEINYRLRKCRTVWFLFFVT</sequence>
<evidence type="ECO:0000259" key="4">
    <source>
        <dbReference type="PROSITE" id="PS50886"/>
    </source>
</evidence>